<proteinExistence type="predicted"/>
<organism evidence="1 2">
    <name type="scientific">Bacillus thuringiensis</name>
    <dbReference type="NCBI Taxonomy" id="1428"/>
    <lineage>
        <taxon>Bacteria</taxon>
        <taxon>Bacillati</taxon>
        <taxon>Bacillota</taxon>
        <taxon>Bacilli</taxon>
        <taxon>Bacillales</taxon>
        <taxon>Bacillaceae</taxon>
        <taxon>Bacillus</taxon>
        <taxon>Bacillus cereus group</taxon>
    </lineage>
</organism>
<protein>
    <submittedName>
        <fullName evidence="1">Uncharacterized protein</fullName>
    </submittedName>
</protein>
<evidence type="ECO:0000313" key="1">
    <source>
        <dbReference type="EMBL" id="PFV35784.1"/>
    </source>
</evidence>
<name>A0A9X7BTI7_BACTU</name>
<reference evidence="1 2" key="1">
    <citation type="submission" date="2017-09" db="EMBL/GenBank/DDBJ databases">
        <title>Large-scale bioinformatics analysis of Bacillus genomes uncovers conserved roles of natural products in bacterial physiology.</title>
        <authorList>
            <consortium name="Agbiome Team Llc"/>
            <person name="Bleich R.M."/>
            <person name="Grubbs K.J."/>
            <person name="Santa Maria K.C."/>
            <person name="Allen S.E."/>
            <person name="Farag S."/>
            <person name="Shank E.A."/>
            <person name="Bowers A."/>
        </authorList>
    </citation>
    <scope>NUCLEOTIDE SEQUENCE [LARGE SCALE GENOMIC DNA]</scope>
    <source>
        <strain evidence="1 2">AFS060060</strain>
    </source>
</reference>
<dbReference type="EMBL" id="NVDU01000003">
    <property type="protein sequence ID" value="PFV35784.1"/>
    <property type="molecule type" value="Genomic_DNA"/>
</dbReference>
<sequence length="113" mass="12811">MNFGLIDPDKVEVGKQYQFESKYYWCVHATVIANECGANIEKKRGSNWVGWKIRVDESFGGMAPMKVGAELSFGWDEEYSVFNNIKIKPVGSTTDYSGFEGPKSYKFTTEQES</sequence>
<dbReference type="AlphaFoldDB" id="A0A9X7BTI7"/>
<dbReference type="RefSeq" id="WP_098685621.1">
    <property type="nucleotide sequence ID" value="NZ_NVDU01000003.1"/>
</dbReference>
<accession>A0A9X7BTI7</accession>
<evidence type="ECO:0000313" key="2">
    <source>
        <dbReference type="Proteomes" id="UP000223366"/>
    </source>
</evidence>
<comment type="caution">
    <text evidence="1">The sequence shown here is derived from an EMBL/GenBank/DDBJ whole genome shotgun (WGS) entry which is preliminary data.</text>
</comment>
<gene>
    <name evidence="1" type="ORF">COK99_01820</name>
</gene>
<dbReference type="Proteomes" id="UP000223366">
    <property type="component" value="Unassembled WGS sequence"/>
</dbReference>